<organism evidence="3 4">
    <name type="scientific">Paracoccus rhizosphaerae</name>
    <dbReference type="NCBI Taxonomy" id="1133347"/>
    <lineage>
        <taxon>Bacteria</taxon>
        <taxon>Pseudomonadati</taxon>
        <taxon>Pseudomonadota</taxon>
        <taxon>Alphaproteobacteria</taxon>
        <taxon>Rhodobacterales</taxon>
        <taxon>Paracoccaceae</taxon>
        <taxon>Paracoccus</taxon>
    </lineage>
</organism>
<evidence type="ECO:0000256" key="1">
    <source>
        <dbReference type="PROSITE-ProRule" id="PRU00169"/>
    </source>
</evidence>
<sequence>MSASSAPVLVVISDSAVRDSLRFALEMEGLQVRAYADPLALLLEQDMPDQGCLVLDGLATAMEGADLVRRLRDCGIALPVILITEQTPKEEEAEEGVQLVCGKPLNSDVLVASIINALAVPATSA</sequence>
<dbReference type="RefSeq" id="WP_265507995.1">
    <property type="nucleotide sequence ID" value="NZ_JAOTBE010000051.1"/>
</dbReference>
<accession>A0ABV6CIN5</accession>
<evidence type="ECO:0000313" key="3">
    <source>
        <dbReference type="EMBL" id="MFC0200610.1"/>
    </source>
</evidence>
<dbReference type="EMBL" id="JBHLWQ010000087">
    <property type="protein sequence ID" value="MFC0200610.1"/>
    <property type="molecule type" value="Genomic_DNA"/>
</dbReference>
<dbReference type="InterPro" id="IPR001789">
    <property type="entry name" value="Sig_transdc_resp-reg_receiver"/>
</dbReference>
<evidence type="ECO:0000259" key="2">
    <source>
        <dbReference type="PROSITE" id="PS50110"/>
    </source>
</evidence>
<dbReference type="PROSITE" id="PS50110">
    <property type="entry name" value="RESPONSE_REGULATORY"/>
    <property type="match status" value="1"/>
</dbReference>
<dbReference type="InterPro" id="IPR011006">
    <property type="entry name" value="CheY-like_superfamily"/>
</dbReference>
<dbReference type="Proteomes" id="UP001589795">
    <property type="component" value="Unassembled WGS sequence"/>
</dbReference>
<dbReference type="Gene3D" id="3.40.50.2300">
    <property type="match status" value="1"/>
</dbReference>
<dbReference type="Pfam" id="PF00072">
    <property type="entry name" value="Response_reg"/>
    <property type="match status" value="1"/>
</dbReference>
<proteinExistence type="predicted"/>
<dbReference type="SUPFAM" id="SSF52172">
    <property type="entry name" value="CheY-like"/>
    <property type="match status" value="1"/>
</dbReference>
<feature type="modified residue" description="4-aspartylphosphate" evidence="1">
    <location>
        <position position="56"/>
    </location>
</feature>
<gene>
    <name evidence="3" type="ORF">ACFFIZ_09845</name>
</gene>
<comment type="caution">
    <text evidence="3">The sequence shown here is derived from an EMBL/GenBank/DDBJ whole genome shotgun (WGS) entry which is preliminary data.</text>
</comment>
<evidence type="ECO:0000313" key="4">
    <source>
        <dbReference type="Proteomes" id="UP001589795"/>
    </source>
</evidence>
<keyword evidence="1" id="KW-0597">Phosphoprotein</keyword>
<name>A0ABV6CIN5_9RHOB</name>
<protein>
    <submittedName>
        <fullName evidence="3">Response regulator</fullName>
    </submittedName>
</protein>
<dbReference type="SMART" id="SM00448">
    <property type="entry name" value="REC"/>
    <property type="match status" value="1"/>
</dbReference>
<keyword evidence="4" id="KW-1185">Reference proteome</keyword>
<reference evidence="3 4" key="1">
    <citation type="submission" date="2024-09" db="EMBL/GenBank/DDBJ databases">
        <authorList>
            <person name="Sun Q."/>
            <person name="Mori K."/>
        </authorList>
    </citation>
    <scope>NUCLEOTIDE SEQUENCE [LARGE SCALE GENOMIC DNA]</scope>
    <source>
        <strain evidence="3 4">CCM 7904</strain>
    </source>
</reference>
<feature type="domain" description="Response regulatory" evidence="2">
    <location>
        <begin position="7"/>
        <end position="118"/>
    </location>
</feature>